<proteinExistence type="predicted"/>
<feature type="signal peptide" evidence="1">
    <location>
        <begin position="1"/>
        <end position="33"/>
    </location>
</feature>
<evidence type="ECO:0000256" key="1">
    <source>
        <dbReference type="SAM" id="SignalP"/>
    </source>
</evidence>
<feature type="chain" id="PRO_5046611620" description="SH3 domain-containing protein" evidence="1">
    <location>
        <begin position="34"/>
        <end position="132"/>
    </location>
</feature>
<organism evidence="2 3">
    <name type="scientific">Actinoallomurus oryzae</name>
    <dbReference type="NCBI Taxonomy" id="502180"/>
    <lineage>
        <taxon>Bacteria</taxon>
        <taxon>Bacillati</taxon>
        <taxon>Actinomycetota</taxon>
        <taxon>Actinomycetes</taxon>
        <taxon>Streptosporangiales</taxon>
        <taxon>Thermomonosporaceae</taxon>
        <taxon>Actinoallomurus</taxon>
    </lineage>
</organism>
<keyword evidence="1" id="KW-0732">Signal</keyword>
<evidence type="ECO:0000313" key="2">
    <source>
        <dbReference type="EMBL" id="GAA4496551.1"/>
    </source>
</evidence>
<name>A0ABP8Q2J5_9ACTN</name>
<comment type="caution">
    <text evidence="2">The sequence shown here is derived from an EMBL/GenBank/DDBJ whole genome shotgun (WGS) entry which is preliminary data.</text>
</comment>
<reference evidence="3" key="1">
    <citation type="journal article" date="2019" name="Int. J. Syst. Evol. Microbiol.">
        <title>The Global Catalogue of Microorganisms (GCM) 10K type strain sequencing project: providing services to taxonomists for standard genome sequencing and annotation.</title>
        <authorList>
            <consortium name="The Broad Institute Genomics Platform"/>
            <consortium name="The Broad Institute Genome Sequencing Center for Infectious Disease"/>
            <person name="Wu L."/>
            <person name="Ma J."/>
        </authorList>
    </citation>
    <scope>NUCLEOTIDE SEQUENCE [LARGE SCALE GENOMIC DNA]</scope>
    <source>
        <strain evidence="3">JCM 17933</strain>
    </source>
</reference>
<accession>A0ABP8Q2J5</accession>
<evidence type="ECO:0008006" key="4">
    <source>
        <dbReference type="Google" id="ProtNLM"/>
    </source>
</evidence>
<evidence type="ECO:0000313" key="3">
    <source>
        <dbReference type="Proteomes" id="UP001500503"/>
    </source>
</evidence>
<gene>
    <name evidence="2" type="ORF">GCM10023191_038710</name>
</gene>
<dbReference type="EMBL" id="BAABHF010000022">
    <property type="protein sequence ID" value="GAA4496551.1"/>
    <property type="molecule type" value="Genomic_DNA"/>
</dbReference>
<dbReference type="Proteomes" id="UP001500503">
    <property type="component" value="Unassembled WGS sequence"/>
</dbReference>
<keyword evidence="3" id="KW-1185">Reference proteome</keyword>
<sequence length="132" mass="14128">MRWRSKTLRRVGGKSAVTVGALALAMGTGIAVAGPSQAAVTKSCSGWTWSNPDSRYGSVIDWNPIHSGPYAACSVVATPGKGRTVYYHCFVVNAYNNSWTHVRIAGTSTQGWIYDGDLDNAGSWDECPDNGR</sequence>
<protein>
    <recommendedName>
        <fullName evidence="4">SH3 domain-containing protein</fullName>
    </recommendedName>
</protein>